<feature type="short sequence motif" description="Histidine triad motif" evidence="2 3">
    <location>
        <begin position="96"/>
        <end position="100"/>
    </location>
</feature>
<evidence type="ECO:0000256" key="3">
    <source>
        <dbReference type="PROSITE-ProRule" id="PRU00464"/>
    </source>
</evidence>
<dbReference type="InterPro" id="IPR011146">
    <property type="entry name" value="HIT-like"/>
</dbReference>
<comment type="caution">
    <text evidence="5">The sequence shown here is derived from an EMBL/GenBank/DDBJ whole genome shotgun (WGS) entry which is preliminary data.</text>
</comment>
<dbReference type="InterPro" id="IPR019808">
    <property type="entry name" value="Histidine_triad_CS"/>
</dbReference>
<evidence type="ECO:0000313" key="6">
    <source>
        <dbReference type="Proteomes" id="UP000698335"/>
    </source>
</evidence>
<dbReference type="Pfam" id="PF01230">
    <property type="entry name" value="HIT"/>
    <property type="match status" value="1"/>
</dbReference>
<feature type="active site" description="Tele-AMP-histidine intermediate" evidence="1">
    <location>
        <position position="98"/>
    </location>
</feature>
<name>A0A930YSQ5_9ACTN</name>
<sequence length="116" mass="12450">MSDCIFCKLANGEIPTEFLYEDENVVAFRDANPLAPVHVLVVPKAHHENILDSVPSQTLASVVKAAEAVVDATGIRKSGFRVVTNTGSDGGQSVMHLHFHILGGKQLNPTCGEKEL</sequence>
<dbReference type="PANTHER" id="PTHR23089">
    <property type="entry name" value="HISTIDINE TRIAD HIT PROTEIN"/>
    <property type="match status" value="1"/>
</dbReference>
<dbReference type="InterPro" id="IPR036265">
    <property type="entry name" value="HIT-like_sf"/>
</dbReference>
<dbReference type="Gene3D" id="3.30.428.10">
    <property type="entry name" value="HIT-like"/>
    <property type="match status" value="1"/>
</dbReference>
<dbReference type="PRINTS" id="PR00332">
    <property type="entry name" value="HISTRIAD"/>
</dbReference>
<accession>A0A930YSQ5</accession>
<dbReference type="EMBL" id="JABZGW010000027">
    <property type="protein sequence ID" value="MBF4807322.1"/>
    <property type="molecule type" value="Genomic_DNA"/>
</dbReference>
<evidence type="ECO:0000259" key="4">
    <source>
        <dbReference type="PROSITE" id="PS51084"/>
    </source>
</evidence>
<evidence type="ECO:0000256" key="2">
    <source>
        <dbReference type="PIRSR" id="PIRSR601310-3"/>
    </source>
</evidence>
<organism evidence="5 6">
    <name type="scientific">Lancefieldella rimae</name>
    <dbReference type="NCBI Taxonomy" id="1383"/>
    <lineage>
        <taxon>Bacteria</taxon>
        <taxon>Bacillati</taxon>
        <taxon>Actinomycetota</taxon>
        <taxon>Coriobacteriia</taxon>
        <taxon>Coriobacteriales</taxon>
        <taxon>Atopobiaceae</taxon>
        <taxon>Lancefieldella</taxon>
    </lineage>
</organism>
<feature type="domain" description="HIT" evidence="4">
    <location>
        <begin position="5"/>
        <end position="116"/>
    </location>
</feature>
<evidence type="ECO:0000313" key="5">
    <source>
        <dbReference type="EMBL" id="MBF4807322.1"/>
    </source>
</evidence>
<dbReference type="PROSITE" id="PS51084">
    <property type="entry name" value="HIT_2"/>
    <property type="match status" value="1"/>
</dbReference>
<dbReference type="GO" id="GO:0003824">
    <property type="term" value="F:catalytic activity"/>
    <property type="evidence" value="ECO:0007669"/>
    <property type="project" value="InterPro"/>
</dbReference>
<dbReference type="CDD" id="cd01276">
    <property type="entry name" value="PKCI_related"/>
    <property type="match status" value="1"/>
</dbReference>
<protein>
    <submittedName>
        <fullName evidence="5">Histidine triad nucleotide-binding protein</fullName>
    </submittedName>
</protein>
<dbReference type="SUPFAM" id="SSF54197">
    <property type="entry name" value="HIT-like"/>
    <property type="match status" value="1"/>
</dbReference>
<dbReference type="InterPro" id="IPR001310">
    <property type="entry name" value="Histidine_triad_HIT"/>
</dbReference>
<evidence type="ECO:0000256" key="1">
    <source>
        <dbReference type="PIRSR" id="PIRSR601310-1"/>
    </source>
</evidence>
<dbReference type="Proteomes" id="UP000698335">
    <property type="component" value="Unassembled WGS sequence"/>
</dbReference>
<gene>
    <name evidence="5" type="ORF">HXK26_01305</name>
</gene>
<dbReference type="AlphaFoldDB" id="A0A930YSQ5"/>
<dbReference type="PROSITE" id="PS00892">
    <property type="entry name" value="HIT_1"/>
    <property type="match status" value="1"/>
</dbReference>
<reference evidence="5" key="1">
    <citation type="submission" date="2020-04" db="EMBL/GenBank/DDBJ databases">
        <title>Deep metagenomics examines the oral microbiome during advanced dental caries in children, revealing novel taxa and co-occurrences with host molecules.</title>
        <authorList>
            <person name="Baker J.L."/>
            <person name="Morton J.T."/>
            <person name="Dinis M."/>
            <person name="Alvarez R."/>
            <person name="Tran N.C."/>
            <person name="Knight R."/>
            <person name="Edlund A."/>
        </authorList>
    </citation>
    <scope>NUCLEOTIDE SEQUENCE</scope>
    <source>
        <strain evidence="5">JCVI_38_bin.5</strain>
    </source>
</reference>
<proteinExistence type="predicted"/>